<dbReference type="Proteomes" id="UP001187682">
    <property type="component" value="Unassembled WGS sequence"/>
</dbReference>
<reference evidence="4" key="1">
    <citation type="submission" date="2018-03" db="EMBL/GenBank/DDBJ databases">
        <authorList>
            <person name="Guldener U."/>
        </authorList>
    </citation>
    <scope>NUCLEOTIDE SEQUENCE</scope>
</reference>
<feature type="compositionally biased region" description="Basic and acidic residues" evidence="2">
    <location>
        <begin position="400"/>
        <end position="427"/>
    </location>
</feature>
<dbReference type="GO" id="GO:0003746">
    <property type="term" value="F:translation elongation factor activity"/>
    <property type="evidence" value="ECO:0007669"/>
    <property type="project" value="InterPro"/>
</dbReference>
<dbReference type="InterPro" id="IPR048670">
    <property type="entry name" value="IF5A-like_N"/>
</dbReference>
<feature type="compositionally biased region" description="Low complexity" evidence="2">
    <location>
        <begin position="364"/>
        <end position="388"/>
    </location>
</feature>
<dbReference type="PANTHER" id="PTHR11673">
    <property type="entry name" value="TRANSLATION INITIATION FACTOR 5A FAMILY MEMBER"/>
    <property type="match status" value="1"/>
</dbReference>
<comment type="caution">
    <text evidence="4">The sequence shown here is derived from an EMBL/GenBank/DDBJ whole genome shotgun (WGS) entry which is preliminary data.</text>
</comment>
<evidence type="ECO:0000256" key="1">
    <source>
        <dbReference type="PROSITE-ProRule" id="PRU00723"/>
    </source>
</evidence>
<feature type="zinc finger region" description="C3H1-type" evidence="1">
    <location>
        <begin position="1045"/>
        <end position="1072"/>
    </location>
</feature>
<feature type="region of interest" description="Disordered" evidence="2">
    <location>
        <begin position="135"/>
        <end position="232"/>
    </location>
</feature>
<accession>A0AAE8MV48</accession>
<feature type="compositionally biased region" description="Polar residues" evidence="2">
    <location>
        <begin position="312"/>
        <end position="339"/>
    </location>
</feature>
<name>A0AAE8MV48_9PEZI</name>
<feature type="domain" description="C3H1-type" evidence="3">
    <location>
        <begin position="1045"/>
        <end position="1072"/>
    </location>
</feature>
<protein>
    <recommendedName>
        <fullName evidence="3">C3H1-type domain-containing protein</fullName>
    </recommendedName>
</protein>
<dbReference type="CDD" id="cd04469">
    <property type="entry name" value="S1_Hex1"/>
    <property type="match status" value="1"/>
</dbReference>
<feature type="compositionally biased region" description="Polar residues" evidence="2">
    <location>
        <begin position="437"/>
        <end position="462"/>
    </location>
</feature>
<feature type="region of interest" description="Disordered" evidence="2">
    <location>
        <begin position="550"/>
        <end position="622"/>
    </location>
</feature>
<dbReference type="InterPro" id="IPR037318">
    <property type="entry name" value="Hex1_S1"/>
</dbReference>
<dbReference type="Pfam" id="PF21485">
    <property type="entry name" value="IF5A-like_N"/>
    <property type="match status" value="1"/>
</dbReference>
<evidence type="ECO:0000313" key="5">
    <source>
        <dbReference type="Proteomes" id="UP001187682"/>
    </source>
</evidence>
<dbReference type="InterPro" id="IPR000571">
    <property type="entry name" value="Znf_CCCH"/>
</dbReference>
<evidence type="ECO:0000259" key="3">
    <source>
        <dbReference type="PROSITE" id="PS50103"/>
    </source>
</evidence>
<dbReference type="SUPFAM" id="SSF50104">
    <property type="entry name" value="Translation proteins SH3-like domain"/>
    <property type="match status" value="1"/>
</dbReference>
<feature type="region of interest" description="Disordered" evidence="2">
    <location>
        <begin position="1"/>
        <end position="35"/>
    </location>
</feature>
<dbReference type="EMBL" id="ONZQ02000003">
    <property type="protein sequence ID" value="SPN99826.1"/>
    <property type="molecule type" value="Genomic_DNA"/>
</dbReference>
<feature type="compositionally biased region" description="Acidic residues" evidence="2">
    <location>
        <begin position="550"/>
        <end position="559"/>
    </location>
</feature>
<feature type="compositionally biased region" description="Polar residues" evidence="2">
    <location>
        <begin position="602"/>
        <end position="611"/>
    </location>
</feature>
<dbReference type="GO" id="GO:0045901">
    <property type="term" value="P:positive regulation of translational elongation"/>
    <property type="evidence" value="ECO:0007669"/>
    <property type="project" value="InterPro"/>
</dbReference>
<feature type="compositionally biased region" description="Low complexity" evidence="2">
    <location>
        <begin position="644"/>
        <end position="656"/>
    </location>
</feature>
<feature type="region of interest" description="Disordered" evidence="2">
    <location>
        <begin position="1151"/>
        <end position="1170"/>
    </location>
</feature>
<dbReference type="InterPro" id="IPR014722">
    <property type="entry name" value="Rib_uL2_dom2"/>
</dbReference>
<keyword evidence="1" id="KW-0863">Zinc-finger</keyword>
<feature type="region of interest" description="Disordered" evidence="2">
    <location>
        <begin position="878"/>
        <end position="912"/>
    </location>
</feature>
<dbReference type="Gene3D" id="2.40.50.140">
    <property type="entry name" value="Nucleic acid-binding proteins"/>
    <property type="match status" value="1"/>
</dbReference>
<dbReference type="InterPro" id="IPR012340">
    <property type="entry name" value="NA-bd_OB-fold"/>
</dbReference>
<evidence type="ECO:0000256" key="2">
    <source>
        <dbReference type="SAM" id="MobiDB-lite"/>
    </source>
</evidence>
<feature type="region of interest" description="Disordered" evidence="2">
    <location>
        <begin position="642"/>
        <end position="718"/>
    </location>
</feature>
<feature type="compositionally biased region" description="Pro residues" evidence="2">
    <location>
        <begin position="1"/>
        <end position="12"/>
    </location>
</feature>
<dbReference type="GO" id="GO:0008270">
    <property type="term" value="F:zinc ion binding"/>
    <property type="evidence" value="ECO:0007669"/>
    <property type="project" value="UniProtKB-KW"/>
</dbReference>
<feature type="compositionally biased region" description="Low complexity" evidence="2">
    <location>
        <begin position="675"/>
        <end position="695"/>
    </location>
</feature>
<feature type="compositionally biased region" description="Low complexity" evidence="2">
    <location>
        <begin position="1154"/>
        <end position="1170"/>
    </location>
</feature>
<dbReference type="GO" id="GO:0003723">
    <property type="term" value="F:RNA binding"/>
    <property type="evidence" value="ECO:0007669"/>
    <property type="project" value="InterPro"/>
</dbReference>
<feature type="compositionally biased region" description="Basic and acidic residues" evidence="2">
    <location>
        <begin position="1364"/>
        <end position="1377"/>
    </location>
</feature>
<feature type="region of interest" description="Disordered" evidence="2">
    <location>
        <begin position="296"/>
        <end position="530"/>
    </location>
</feature>
<feature type="compositionally biased region" description="Polar residues" evidence="2">
    <location>
        <begin position="168"/>
        <end position="188"/>
    </location>
</feature>
<proteinExistence type="predicted"/>
<dbReference type="InterPro" id="IPR001884">
    <property type="entry name" value="IF5A-like"/>
</dbReference>
<dbReference type="SUPFAM" id="SSF50249">
    <property type="entry name" value="Nucleic acid-binding proteins"/>
    <property type="match status" value="1"/>
</dbReference>
<feature type="region of interest" description="Disordered" evidence="2">
    <location>
        <begin position="1351"/>
        <end position="1381"/>
    </location>
</feature>
<keyword evidence="1" id="KW-0862">Zinc</keyword>
<dbReference type="InterPro" id="IPR008991">
    <property type="entry name" value="Translation_prot_SH3-like_sf"/>
</dbReference>
<feature type="compositionally biased region" description="Polar residues" evidence="2">
    <location>
        <begin position="15"/>
        <end position="29"/>
    </location>
</feature>
<sequence>MSRDPPPNPAPPWHLSTNGSHDRTPSSVPGLNPQHALASQSSFEYNRTAIPGLSFAGAQSWTSDAPGTWLSTYQANINPPNLSADRNTNAPAKHGLANKAVAPANIHAPTMMEDDTVEEGELTESAFEDIYEPSLHPSKRNEATGELAQQLSTDGDDDDEDYDPANPGSPTQPSTFRETWPGQVTSTVSSEEARERSRSYSPYLSPHEVEVENSTTSHANMATSGSASQVHPADTIGGASSIFEGVASESLHDARKRAQAAILRLWPLEVRYQDYIEEGIDGNIIRTLFTSLGLDTKSTKPTHSEQPRIHQARQNGTPERQANDRSASPIQAPGSTATAITEAPKLAPTGPQEERKDKIARLMAAKAAKQQPPAGPTQGPTTVVATQPSAPPTQPSASIDQEKAAAEASRKRADKERLLQEKLEKLQKSRVMRAQKASENPSPAPQSNLQDPSLAQVQSEASATVPPAPTHVAAVVPRSHEMESTETATIPKPSAPPIPGLFLSASGSPLVGSRKRPVASDLNDSSAAPPYKRTFNRHYVEKPLVINVSDESDDEDIEMDMSSPIDGPASEHTPASIPQPKSTSLRGLPPLMDKPGRRSLASPASQASITTGAKDGNPEKLNNLALGINDLKRKIADLERQRLAKASSKASPAQSSTNGTPAAEASRPAVPAPIPSGSHSPSSSAAPQGSPTPAGDDVQRILPRVPRASSARDPARLERMRAASNKLLALDANLVKKSAKQRLLESEFARIRKESEDLRLERDRLAQELEQLQAEEDATAGPEQDPLSNGQQQSVEHIPSPNGGRDDYPTAQNPPADTSRSEDQDASTSAAPESPDAEIGDAALPSEATLPKPDLEPPIRPQVPEVTEEVLQPVVLEETDGHATIETAEDTTIGETPRQAGGDSNTSDTGDAMQIDTALDGEETFSRPESPTGIETVVLEAQPEDFSPDRADDTTTLILANADLQEPGAESTALPEHISSRVPDAADEDLDLPAEAENTPEPTSRTSFVPYESMLKGFRSYRFHPRFHKDVKGGLRSPTYSNNINPKVPFCLGFLLGACAKGASCKYQHVDAVNIPDSQILLQLGNSERLERESHDEFVTGLRSLLSEFKSRQCKDFDAITQAIIEYRAANLDFEARVPVPFSVFPSAYREAETQTQTQTQQATTTTTTTSAVEFAASKPGREDKPSVHATVEYPEEKFHYTREEEYRRPVEKHERHYYAEEYRPSHADFAETRVEVDKHSQHLFASTPVDVAEREYRSRVQPSFYNTTVDGAQYRPVQQTTTTRVEEFAVDASRPSRICSEDRSYVNNTTVEASRVSAPKSKMGYYDDDGHYHSFRQGLHRIADKIVPDSRREHHHHHVHSTTVERAEARESRAPRYESGAPVVPNTVTIPCHHIRIGDFLMLQNRPCQVIRISTSAATGQYRYLGVDLFTKQLHEESSFIAHPAPSVVVQTMLGPIFKQYRVLDLQQGNIVAMTETGDVKQDLPIIDQSNLWERLQSAFDSGRGSVRVLVLNDGGRELGVDMKVVHGSRL</sequence>
<dbReference type="Gene3D" id="2.30.30.30">
    <property type="match status" value="1"/>
</dbReference>
<dbReference type="GO" id="GO:0043022">
    <property type="term" value="F:ribosome binding"/>
    <property type="evidence" value="ECO:0007669"/>
    <property type="project" value="InterPro"/>
</dbReference>
<feature type="compositionally biased region" description="Polar residues" evidence="2">
    <location>
        <begin position="212"/>
        <end position="229"/>
    </location>
</feature>
<feature type="region of interest" description="Disordered" evidence="2">
    <location>
        <begin position="768"/>
        <end position="866"/>
    </location>
</feature>
<gene>
    <name evidence="4" type="ORF">DNG_02678</name>
</gene>
<dbReference type="PROSITE" id="PS50103">
    <property type="entry name" value="ZF_C3H1"/>
    <property type="match status" value="1"/>
</dbReference>
<feature type="compositionally biased region" description="Acidic residues" evidence="2">
    <location>
        <begin position="154"/>
        <end position="163"/>
    </location>
</feature>
<evidence type="ECO:0000313" key="4">
    <source>
        <dbReference type="EMBL" id="SPN99826.1"/>
    </source>
</evidence>
<keyword evidence="1" id="KW-0479">Metal-binding</keyword>
<keyword evidence="5" id="KW-1185">Reference proteome</keyword>
<organism evidence="4 5">
    <name type="scientific">Cephalotrichum gorgonifer</name>
    <dbReference type="NCBI Taxonomy" id="2041049"/>
    <lineage>
        <taxon>Eukaryota</taxon>
        <taxon>Fungi</taxon>
        <taxon>Dikarya</taxon>
        <taxon>Ascomycota</taxon>
        <taxon>Pezizomycotina</taxon>
        <taxon>Sordariomycetes</taxon>
        <taxon>Hypocreomycetidae</taxon>
        <taxon>Microascales</taxon>
        <taxon>Microascaceae</taxon>
        <taxon>Cephalotrichum</taxon>
    </lineage>
</organism>
<feature type="compositionally biased region" description="Polar residues" evidence="2">
    <location>
        <begin position="786"/>
        <end position="795"/>
    </location>
</feature>